<dbReference type="EMBL" id="JBBNAE010000001">
    <property type="protein sequence ID" value="KAK9156441.1"/>
    <property type="molecule type" value="Genomic_DNA"/>
</dbReference>
<sequence length="65" mass="7557">MIVMKWCGSNVGSGFWGEIDESEKAKREKGKRIENENPETRCMGVRAWEALHSFALIEHLRMQFT</sequence>
<accession>A0AAP0KPQ6</accession>
<reference evidence="1 2" key="1">
    <citation type="submission" date="2024-01" db="EMBL/GenBank/DDBJ databases">
        <title>Genome assemblies of Stephania.</title>
        <authorList>
            <person name="Yang L."/>
        </authorList>
    </citation>
    <scope>NUCLEOTIDE SEQUENCE [LARGE SCALE GENOMIC DNA]</scope>
    <source>
        <strain evidence="1">QJT</strain>
        <tissue evidence="1">Leaf</tissue>
    </source>
</reference>
<dbReference type="AlphaFoldDB" id="A0AAP0KPQ6"/>
<dbReference type="Proteomes" id="UP001417504">
    <property type="component" value="Unassembled WGS sequence"/>
</dbReference>
<organism evidence="1 2">
    <name type="scientific">Stephania japonica</name>
    <dbReference type="NCBI Taxonomy" id="461633"/>
    <lineage>
        <taxon>Eukaryota</taxon>
        <taxon>Viridiplantae</taxon>
        <taxon>Streptophyta</taxon>
        <taxon>Embryophyta</taxon>
        <taxon>Tracheophyta</taxon>
        <taxon>Spermatophyta</taxon>
        <taxon>Magnoliopsida</taxon>
        <taxon>Ranunculales</taxon>
        <taxon>Menispermaceae</taxon>
        <taxon>Menispermoideae</taxon>
        <taxon>Cissampelideae</taxon>
        <taxon>Stephania</taxon>
    </lineage>
</organism>
<evidence type="ECO:0000313" key="1">
    <source>
        <dbReference type="EMBL" id="KAK9156441.1"/>
    </source>
</evidence>
<gene>
    <name evidence="1" type="ORF">Sjap_003921</name>
</gene>
<keyword evidence="2" id="KW-1185">Reference proteome</keyword>
<evidence type="ECO:0000313" key="2">
    <source>
        <dbReference type="Proteomes" id="UP001417504"/>
    </source>
</evidence>
<protein>
    <submittedName>
        <fullName evidence="1">Uncharacterized protein</fullName>
    </submittedName>
</protein>
<comment type="caution">
    <text evidence="1">The sequence shown here is derived from an EMBL/GenBank/DDBJ whole genome shotgun (WGS) entry which is preliminary data.</text>
</comment>
<name>A0AAP0KPQ6_9MAGN</name>
<proteinExistence type="predicted"/>